<dbReference type="Proteomes" id="UP000214649">
    <property type="component" value="Unassembled WGS sequence"/>
</dbReference>
<accession>A0A239R8M2</accession>
<dbReference type="EMBL" id="FZRA01000002">
    <property type="protein sequence ID" value="SNU07233.1"/>
    <property type="molecule type" value="Genomic_DNA"/>
</dbReference>
<sequence>MSSKEKQIREAIIKLLMCEVNLSREESRASLKELEEYGLVKFNSNGEFLLREV</sequence>
<protein>
    <submittedName>
        <fullName evidence="1">Uncharacterized protein</fullName>
    </submittedName>
</protein>
<dbReference type="AlphaFoldDB" id="A0A239R8M2"/>
<proteinExistence type="predicted"/>
<reference evidence="1 2" key="1">
    <citation type="submission" date="2017-07" db="EMBL/GenBank/DDBJ databases">
        <authorList>
            <person name="Sun Z.S."/>
            <person name="Albrecht U."/>
            <person name="Echele G."/>
            <person name="Lee C.C."/>
        </authorList>
    </citation>
    <scope>NUCLEOTIDE SEQUENCE [LARGE SCALE GENOMIC DNA]</scope>
    <source>
        <strain evidence="1 2">AR3</strain>
    </source>
</reference>
<evidence type="ECO:0000313" key="1">
    <source>
        <dbReference type="EMBL" id="SNU07233.1"/>
    </source>
</evidence>
<evidence type="ECO:0000313" key="2">
    <source>
        <dbReference type="Proteomes" id="UP000214649"/>
    </source>
</evidence>
<dbReference type="RefSeq" id="WP_200809124.1">
    <property type="nucleotide sequence ID" value="NZ_FZRA01000002.1"/>
</dbReference>
<organism evidence="1 2">
    <name type="scientific">Streptococcus equinus</name>
    <name type="common">Streptococcus bovis</name>
    <dbReference type="NCBI Taxonomy" id="1335"/>
    <lineage>
        <taxon>Bacteria</taxon>
        <taxon>Bacillati</taxon>
        <taxon>Bacillota</taxon>
        <taxon>Bacilli</taxon>
        <taxon>Lactobacillales</taxon>
        <taxon>Streptococcaceae</taxon>
        <taxon>Streptococcus</taxon>
    </lineage>
</organism>
<name>A0A239R8M2_STREI</name>
<gene>
    <name evidence="1" type="ORF">SAMN05216470_0664</name>
</gene>